<dbReference type="GO" id="GO:0003677">
    <property type="term" value="F:DNA binding"/>
    <property type="evidence" value="ECO:0007669"/>
    <property type="project" value="InterPro"/>
</dbReference>
<dbReference type="InterPro" id="IPR002941">
    <property type="entry name" value="DNA_methylase_N4/N6"/>
</dbReference>
<evidence type="ECO:0000313" key="7">
    <source>
        <dbReference type="Proteomes" id="UP001060919"/>
    </source>
</evidence>
<dbReference type="Gene3D" id="3.40.50.150">
    <property type="entry name" value="Vaccinia Virus protein VP39"/>
    <property type="match status" value="1"/>
</dbReference>
<dbReference type="GO" id="GO:0032259">
    <property type="term" value="P:methylation"/>
    <property type="evidence" value="ECO:0007669"/>
    <property type="project" value="UniProtKB-KW"/>
</dbReference>
<evidence type="ECO:0000256" key="2">
    <source>
        <dbReference type="ARBA" id="ARBA00022603"/>
    </source>
</evidence>
<protein>
    <recommendedName>
        <fullName evidence="4">Methyltransferase</fullName>
        <ecNumber evidence="4">2.1.1.-</ecNumber>
    </recommendedName>
</protein>
<dbReference type="Pfam" id="PF01555">
    <property type="entry name" value="N6_N4_Mtase"/>
    <property type="match status" value="1"/>
</dbReference>
<evidence type="ECO:0000256" key="4">
    <source>
        <dbReference type="RuleBase" id="RU362026"/>
    </source>
</evidence>
<name>A0A915YBN3_9BACT</name>
<dbReference type="GO" id="GO:0005737">
    <property type="term" value="C:cytoplasm"/>
    <property type="evidence" value="ECO:0007669"/>
    <property type="project" value="TreeGrafter"/>
</dbReference>
<dbReference type="InterPro" id="IPR029063">
    <property type="entry name" value="SAM-dependent_MTases_sf"/>
</dbReference>
<dbReference type="PANTHER" id="PTHR13370:SF3">
    <property type="entry name" value="TRNA (GUANINE(10)-N2)-METHYLTRANSFERASE HOMOLOG"/>
    <property type="match status" value="1"/>
</dbReference>
<evidence type="ECO:0000256" key="1">
    <source>
        <dbReference type="ARBA" id="ARBA00006594"/>
    </source>
</evidence>
<organism evidence="6 7">
    <name type="scientific">Aureispira anguillae</name>
    <dbReference type="NCBI Taxonomy" id="2864201"/>
    <lineage>
        <taxon>Bacteria</taxon>
        <taxon>Pseudomonadati</taxon>
        <taxon>Bacteroidota</taxon>
        <taxon>Saprospiria</taxon>
        <taxon>Saprospirales</taxon>
        <taxon>Saprospiraceae</taxon>
        <taxon>Aureispira</taxon>
    </lineage>
</organism>
<dbReference type="PROSITE" id="PS00092">
    <property type="entry name" value="N6_MTASE"/>
    <property type="match status" value="1"/>
</dbReference>
<evidence type="ECO:0000256" key="3">
    <source>
        <dbReference type="ARBA" id="ARBA00022679"/>
    </source>
</evidence>
<comment type="similarity">
    <text evidence="1 4">Belongs to the N(4)/N(6)-methyltransferase family.</text>
</comment>
<keyword evidence="3" id="KW-0808">Transferase</keyword>
<feature type="domain" description="DNA methylase N-4/N-6" evidence="5">
    <location>
        <begin position="24"/>
        <end position="214"/>
    </location>
</feature>
<dbReference type="RefSeq" id="WP_264791446.1">
    <property type="nucleotide sequence ID" value="NZ_AP026867.1"/>
</dbReference>
<dbReference type="PANTHER" id="PTHR13370">
    <property type="entry name" value="RNA METHYLASE-RELATED"/>
    <property type="match status" value="1"/>
</dbReference>
<keyword evidence="7" id="KW-1185">Reference proteome</keyword>
<evidence type="ECO:0000313" key="6">
    <source>
        <dbReference type="EMBL" id="BDS10110.1"/>
    </source>
</evidence>
<keyword evidence="2" id="KW-0489">Methyltransferase</keyword>
<dbReference type="Proteomes" id="UP001060919">
    <property type="component" value="Chromosome"/>
</dbReference>
<sequence length="219" mass="25099">MNEQISIRNKNCLDGLKTLATGSIDAVITDPPYFCGMTHNGTKGTYSDLNLVEPFFKAVFTEFKRVLKPNGELYVFCDWRTYPFFYPILEQIFTIRNRITWDKKSGAGCYYSFCHEDIIFCTNPSPVYNRYKKGLNIWRIPAFSSGAKKTNGEKIHPTQKPIELMEKLVASATEENETVLDCFVGSGTTALACKKLNRKFIGYEIQSNYYEIAIKRLEL</sequence>
<dbReference type="EMBL" id="AP026867">
    <property type="protein sequence ID" value="BDS10110.1"/>
    <property type="molecule type" value="Genomic_DNA"/>
</dbReference>
<dbReference type="SUPFAM" id="SSF53335">
    <property type="entry name" value="S-adenosyl-L-methionine-dependent methyltransferases"/>
    <property type="match status" value="1"/>
</dbReference>
<dbReference type="EC" id="2.1.1.-" evidence="4"/>
<dbReference type="InterPro" id="IPR001091">
    <property type="entry name" value="RM_Methyltransferase"/>
</dbReference>
<dbReference type="GO" id="GO:0008170">
    <property type="term" value="F:N-methyltransferase activity"/>
    <property type="evidence" value="ECO:0007669"/>
    <property type="project" value="InterPro"/>
</dbReference>
<evidence type="ECO:0000259" key="5">
    <source>
        <dbReference type="Pfam" id="PF01555"/>
    </source>
</evidence>
<dbReference type="InterPro" id="IPR002052">
    <property type="entry name" value="DNA_methylase_N6_adenine_CS"/>
</dbReference>
<proteinExistence type="inferred from homology"/>
<dbReference type="AlphaFoldDB" id="A0A915YBN3"/>
<dbReference type="KEGG" id="aup:AsAng_0008170"/>
<gene>
    <name evidence="6" type="ORF">AsAng_0008170</name>
</gene>
<accession>A0A915YBN3</accession>
<dbReference type="REBASE" id="664950">
    <property type="entry name" value="M.Asp426ORF8170P"/>
</dbReference>
<dbReference type="PRINTS" id="PR00508">
    <property type="entry name" value="S21N4MTFRASE"/>
</dbReference>
<reference evidence="6" key="1">
    <citation type="submission" date="2022-09" db="EMBL/GenBank/DDBJ databases">
        <title>Aureispira anguillicida sp. nov., isolated from Leptocephalus of Japanese eel Anguilla japonica.</title>
        <authorList>
            <person name="Yuasa K."/>
            <person name="Mekata T."/>
            <person name="Ikunari K."/>
        </authorList>
    </citation>
    <scope>NUCLEOTIDE SEQUENCE</scope>
    <source>
        <strain evidence="6">EL160426</strain>
    </source>
</reference>